<dbReference type="InterPro" id="IPR011466">
    <property type="entry name" value="DUF1572"/>
</dbReference>
<gene>
    <name evidence="1" type="ORF">GWR21_09215</name>
</gene>
<evidence type="ECO:0000313" key="2">
    <source>
        <dbReference type="Proteomes" id="UP000476411"/>
    </source>
</evidence>
<dbReference type="SUPFAM" id="SSF109854">
    <property type="entry name" value="DinB/YfiT-like putative metalloenzymes"/>
    <property type="match status" value="1"/>
</dbReference>
<dbReference type="AlphaFoldDB" id="A0A6B9ZGP2"/>
<sequence>MATITILRQLFNRDLIKLKSEISLYQQETAIWKTDANIANSAGNLCLHLVGNLNTYIGAQLGMSGYIRDREAEFSVKDVPRSELLQKIADTITIVDHTLAGLTATQLEEEYPIVVFDGKTTTGYMLMHLATHLAYHLGQINYHRRLLDTGK</sequence>
<dbReference type="Pfam" id="PF07609">
    <property type="entry name" value="DUF1572"/>
    <property type="match status" value="1"/>
</dbReference>
<dbReference type="InterPro" id="IPR034660">
    <property type="entry name" value="DinB/YfiT-like"/>
</dbReference>
<dbReference type="KEGG" id="chih:GWR21_09215"/>
<organism evidence="1 2">
    <name type="scientific">Chitinophaga agri</name>
    <dbReference type="NCBI Taxonomy" id="2703787"/>
    <lineage>
        <taxon>Bacteria</taxon>
        <taxon>Pseudomonadati</taxon>
        <taxon>Bacteroidota</taxon>
        <taxon>Chitinophagia</taxon>
        <taxon>Chitinophagales</taxon>
        <taxon>Chitinophagaceae</taxon>
        <taxon>Chitinophaga</taxon>
    </lineage>
</organism>
<reference evidence="1 2" key="1">
    <citation type="submission" date="2020-01" db="EMBL/GenBank/DDBJ databases">
        <title>Complete genome sequence of Chitinophaga sp. H33E-04 isolated from quinoa roots.</title>
        <authorList>
            <person name="Weon H.-Y."/>
            <person name="Lee S.A."/>
        </authorList>
    </citation>
    <scope>NUCLEOTIDE SEQUENCE [LARGE SCALE GENOMIC DNA]</scope>
    <source>
        <strain evidence="1 2">H33E-04</strain>
    </source>
</reference>
<dbReference type="Proteomes" id="UP000476411">
    <property type="component" value="Chromosome"/>
</dbReference>
<dbReference type="Gene3D" id="1.20.120.450">
    <property type="entry name" value="dinb family like domain"/>
    <property type="match status" value="1"/>
</dbReference>
<dbReference type="RefSeq" id="WP_162331458.1">
    <property type="nucleotide sequence ID" value="NZ_CP048113.1"/>
</dbReference>
<dbReference type="EMBL" id="CP048113">
    <property type="protein sequence ID" value="QHS59763.1"/>
    <property type="molecule type" value="Genomic_DNA"/>
</dbReference>
<proteinExistence type="predicted"/>
<evidence type="ECO:0000313" key="1">
    <source>
        <dbReference type="EMBL" id="QHS59763.1"/>
    </source>
</evidence>
<protein>
    <submittedName>
        <fullName evidence="1">DinB family protein</fullName>
    </submittedName>
</protein>
<keyword evidence="2" id="KW-1185">Reference proteome</keyword>
<name>A0A6B9ZGP2_9BACT</name>
<accession>A0A6B9ZGP2</accession>